<dbReference type="Gene3D" id="2.130.10.10">
    <property type="entry name" value="YVTN repeat-like/Quinoprotein amine dehydrogenase"/>
    <property type="match status" value="1"/>
</dbReference>
<dbReference type="GO" id="GO:0000139">
    <property type="term" value="C:Golgi membrane"/>
    <property type="evidence" value="ECO:0007669"/>
    <property type="project" value="UniProtKB-SubCell"/>
</dbReference>
<evidence type="ECO:0000313" key="12">
    <source>
        <dbReference type="Proteomes" id="UP000030854"/>
    </source>
</evidence>
<feature type="transmembrane region" description="Helical" evidence="10">
    <location>
        <begin position="444"/>
        <end position="465"/>
    </location>
</feature>
<sequence>MAPPIVAAKATVSIPLYTCDFDPLEPSRLVIGGGGGASRTGVGNKIIIYDASQPRDLKIVAELELSKNEDNPTSLAVGKNHLIYAGINSSPKEIEKGRNRHFRVYEIQSTDGEEKRDEDVESSELKIFERSTCSLFSGKDEDIYQRITRLATAYPEYQSQLGVVTTGLAQKHEIIIFETKGSNPPSVRDTLRIEKEAVDVDIFQIDDKNFIFAYCDENNIYTKRIGPQLENEQLQCIYKIQPPTNKMKAKISCLRSIRWLVENHIIALTNLHGNSGVTLSIIKCSLERAARRQVINFFRLPRRLKKATGLCLTNLTYENRDKVQGFTQFVLAVAGHDRSIFLFTVDAKFCAGKYIFSAITPFCTFQNVHPLQITSLAFSGICSVDSPTKSNLKPLKLCLASVGISNTVVVHTIPLIPINSPVKNGQKKSICYVVALPSRKKVKIILFGISFMAVLLISILLQGLLNKSSGTPKRLDERS</sequence>
<evidence type="ECO:0000256" key="9">
    <source>
        <dbReference type="ARBA" id="ARBA00023136"/>
    </source>
</evidence>
<keyword evidence="2 10" id="KW-0853">WD repeat</keyword>
<dbReference type="STRING" id="52586.A0A0B1PHW9"/>
<dbReference type="PANTHER" id="PTHR23284">
    <property type="entry name" value="PROLACTIN REGULATORY ELEMENT BINDING PROTEIN"/>
    <property type="match status" value="1"/>
</dbReference>
<evidence type="ECO:0000256" key="5">
    <source>
        <dbReference type="ARBA" id="ARBA00022824"/>
    </source>
</evidence>
<evidence type="ECO:0000256" key="4">
    <source>
        <dbReference type="ARBA" id="ARBA00022737"/>
    </source>
</evidence>
<accession>A0A0B1PHW9</accession>
<dbReference type="GO" id="GO:0005789">
    <property type="term" value="C:endoplasmic reticulum membrane"/>
    <property type="evidence" value="ECO:0007669"/>
    <property type="project" value="UniProtKB-SubCell"/>
</dbReference>
<keyword evidence="8 10" id="KW-1133">Transmembrane helix</keyword>
<keyword evidence="1 10" id="KW-0813">Transport</keyword>
<dbReference type="GO" id="GO:0006888">
    <property type="term" value="P:endoplasmic reticulum to Golgi vesicle-mediated transport"/>
    <property type="evidence" value="ECO:0007669"/>
    <property type="project" value="UniProtKB-UniRule"/>
</dbReference>
<dbReference type="HOGENOM" id="CLU_021000_0_0_1"/>
<dbReference type="GO" id="GO:0005085">
    <property type="term" value="F:guanyl-nucleotide exchange factor activity"/>
    <property type="evidence" value="ECO:0007669"/>
    <property type="project" value="InterPro"/>
</dbReference>
<keyword evidence="6" id="KW-0931">ER-Golgi transport</keyword>
<dbReference type="InterPro" id="IPR036322">
    <property type="entry name" value="WD40_repeat_dom_sf"/>
</dbReference>
<dbReference type="PANTHER" id="PTHR23284:SF0">
    <property type="entry name" value="PROLACTIN REGULATORY ELEMENT-BINDING PROTEIN"/>
    <property type="match status" value="1"/>
</dbReference>
<evidence type="ECO:0000256" key="8">
    <source>
        <dbReference type="ARBA" id="ARBA00022989"/>
    </source>
</evidence>
<evidence type="ECO:0000256" key="2">
    <source>
        <dbReference type="ARBA" id="ARBA00022574"/>
    </source>
</evidence>
<evidence type="ECO:0000313" key="11">
    <source>
        <dbReference type="EMBL" id="KHJ36386.1"/>
    </source>
</evidence>
<dbReference type="InterPro" id="IPR015943">
    <property type="entry name" value="WD40/YVTN_repeat-like_dom_sf"/>
</dbReference>
<dbReference type="AlphaFoldDB" id="A0A0B1PHW9"/>
<comment type="caution">
    <text evidence="11">The sequence shown here is derived from an EMBL/GenBank/DDBJ whole genome shotgun (WGS) entry which is preliminary data.</text>
</comment>
<keyword evidence="12" id="KW-1185">Reference proteome</keyword>
<reference evidence="11 12" key="1">
    <citation type="journal article" date="2014" name="BMC Genomics">
        <title>Adaptive genomic structural variation in the grape powdery mildew pathogen, Erysiphe necator.</title>
        <authorList>
            <person name="Jones L."/>
            <person name="Riaz S."/>
            <person name="Morales-Cruz A."/>
            <person name="Amrine K.C."/>
            <person name="McGuire B."/>
            <person name="Gubler W.D."/>
            <person name="Walker M.A."/>
            <person name="Cantu D."/>
        </authorList>
    </citation>
    <scope>NUCLEOTIDE SEQUENCE [LARGE SCALE GENOMIC DNA]</scope>
    <source>
        <strain evidence="12">c</strain>
    </source>
</reference>
<comment type="subcellular location">
    <subcellularLocation>
        <location evidence="10">Endoplasmic reticulum membrane</location>
        <topology evidence="10">Single-pass type II membrane protein</topology>
    </subcellularLocation>
    <subcellularLocation>
        <location evidence="10">Golgi apparatus membrane</location>
        <topology evidence="10">Single-pass type II membrane protein</topology>
    </subcellularLocation>
</comment>
<evidence type="ECO:0000256" key="3">
    <source>
        <dbReference type="ARBA" id="ARBA00022692"/>
    </source>
</evidence>
<dbReference type="EMBL" id="JNVN01000041">
    <property type="protein sequence ID" value="KHJ36386.1"/>
    <property type="molecule type" value="Genomic_DNA"/>
</dbReference>
<dbReference type="GO" id="GO:0015031">
    <property type="term" value="P:protein transport"/>
    <property type="evidence" value="ECO:0007669"/>
    <property type="project" value="UniProtKB-KW"/>
</dbReference>
<comment type="similarity">
    <text evidence="10">Belongs to the WD repeat SEC12 family.</text>
</comment>
<keyword evidence="9 10" id="KW-0472">Membrane</keyword>
<keyword evidence="3 10" id="KW-0812">Transmembrane</keyword>
<dbReference type="Proteomes" id="UP000030854">
    <property type="component" value="Unassembled WGS sequence"/>
</dbReference>
<evidence type="ECO:0000256" key="1">
    <source>
        <dbReference type="ARBA" id="ARBA00022448"/>
    </source>
</evidence>
<dbReference type="GO" id="GO:0003400">
    <property type="term" value="P:regulation of COPII vesicle coating"/>
    <property type="evidence" value="ECO:0007669"/>
    <property type="project" value="UniProtKB-UniRule"/>
</dbReference>
<evidence type="ECO:0000256" key="10">
    <source>
        <dbReference type="RuleBase" id="RU369019"/>
    </source>
</evidence>
<keyword evidence="4 10" id="KW-0677">Repeat</keyword>
<protein>
    <recommendedName>
        <fullName evidence="10">Guanine nucleotide-exchange factor SEC12</fullName>
    </recommendedName>
</protein>
<dbReference type="InterPro" id="IPR045260">
    <property type="entry name" value="Sec12-like"/>
</dbReference>
<dbReference type="SUPFAM" id="SSF50978">
    <property type="entry name" value="WD40 repeat-like"/>
    <property type="match status" value="1"/>
</dbReference>
<comment type="function">
    <text evidence="10">Guanine nucleotide-exchange factor (GEF) required for the formation or budding of transport vesicles from the ER.</text>
</comment>
<proteinExistence type="inferred from homology"/>
<keyword evidence="7 10" id="KW-0653">Protein transport</keyword>
<dbReference type="OMA" id="EPQLAIF"/>
<keyword evidence="5 10" id="KW-0256">Endoplasmic reticulum</keyword>
<gene>
    <name evidence="11" type="ORF">EV44_g1804</name>
</gene>
<evidence type="ECO:0000256" key="6">
    <source>
        <dbReference type="ARBA" id="ARBA00022892"/>
    </source>
</evidence>
<organism evidence="11 12">
    <name type="scientific">Uncinula necator</name>
    <name type="common">Grape powdery mildew</name>
    <dbReference type="NCBI Taxonomy" id="52586"/>
    <lineage>
        <taxon>Eukaryota</taxon>
        <taxon>Fungi</taxon>
        <taxon>Dikarya</taxon>
        <taxon>Ascomycota</taxon>
        <taxon>Pezizomycotina</taxon>
        <taxon>Leotiomycetes</taxon>
        <taxon>Erysiphales</taxon>
        <taxon>Erysiphaceae</taxon>
        <taxon>Erysiphe</taxon>
    </lineage>
</organism>
<evidence type="ECO:0000256" key="7">
    <source>
        <dbReference type="ARBA" id="ARBA00022927"/>
    </source>
</evidence>
<name>A0A0B1PHW9_UNCNE</name>